<evidence type="ECO:0000256" key="1">
    <source>
        <dbReference type="ARBA" id="ARBA00005168"/>
    </source>
</evidence>
<dbReference type="SUPFAM" id="SSF102886">
    <property type="entry name" value="Coproporphyrinogen III oxidase"/>
    <property type="match status" value="1"/>
</dbReference>
<dbReference type="InterPro" id="IPR001260">
    <property type="entry name" value="Coprogen_oxidase_aer"/>
</dbReference>
<dbReference type="PROSITE" id="PS01021">
    <property type="entry name" value="COPROGEN_OXIDASE"/>
    <property type="match status" value="1"/>
</dbReference>
<dbReference type="NCBIfam" id="NF003727">
    <property type="entry name" value="PRK05330.1"/>
    <property type="match status" value="1"/>
</dbReference>
<evidence type="ECO:0000256" key="8">
    <source>
        <dbReference type="SAM" id="MobiDB-lite"/>
    </source>
</evidence>
<evidence type="ECO:0000256" key="5">
    <source>
        <dbReference type="ARBA" id="ARBA00023002"/>
    </source>
</evidence>
<dbReference type="Proteomes" id="UP000436006">
    <property type="component" value="Unassembled WGS sequence"/>
</dbReference>
<sequence length="308" mass="35295">MTTEQEITKETITGFFQGLQDRICQALEEADGTGRFREDSWERPGGGGGRSRTMAGGRIIEKGGVGFSAVYGEATEATLRTLQLADRDAASPPTFYATGVSIVLHPHSPMVPIIHMNVRYFELSTGHNWFGGGIDLTPHYVVADDAHWFHQQLKTVCDRHDSTYYDKFKPWADDYFYIPHRQETRGIGGIFFDYLKPENTAHKADLFAFVQDVGNAFAPIYTHFMRQNHTISFGEREKQWQLLRRGRYVEFNLVWDRGTKFGLETNGRTESILMSMPPQANWTYDFRPEAVSREEQTLHQLKKGINWV</sequence>
<dbReference type="Pfam" id="PF01218">
    <property type="entry name" value="Coprogen_oxidas"/>
    <property type="match status" value="1"/>
</dbReference>
<keyword evidence="5 9" id="KW-0560">Oxidoreductase</keyword>
<dbReference type="RefSeq" id="WP_157590095.1">
    <property type="nucleotide sequence ID" value="NZ_WPIN01000021.1"/>
</dbReference>
<dbReference type="EC" id="1.3.3.3" evidence="4"/>
<dbReference type="Gene3D" id="3.40.1500.10">
    <property type="entry name" value="Coproporphyrinogen III oxidase, aerobic"/>
    <property type="match status" value="1"/>
</dbReference>
<name>A0A7K1SN34_9BACT</name>
<feature type="region of interest" description="Disordered" evidence="8">
    <location>
        <begin position="34"/>
        <end position="54"/>
    </location>
</feature>
<dbReference type="PIRSF" id="PIRSF000166">
    <property type="entry name" value="Coproporphyri_ox"/>
    <property type="match status" value="1"/>
</dbReference>
<reference evidence="9 10" key="1">
    <citation type="submission" date="2019-12" db="EMBL/GenBank/DDBJ databases">
        <title>Spirosoma sp. HMF4905 genome sequencing and assembly.</title>
        <authorList>
            <person name="Kang H."/>
            <person name="Cha I."/>
            <person name="Kim H."/>
            <person name="Joh K."/>
        </authorList>
    </citation>
    <scope>NUCLEOTIDE SEQUENCE [LARGE SCALE GENOMIC DNA]</scope>
    <source>
        <strain evidence="9 10">HMF4905</strain>
    </source>
</reference>
<dbReference type="EMBL" id="WPIN01000021">
    <property type="protein sequence ID" value="MVM35214.1"/>
    <property type="molecule type" value="Genomic_DNA"/>
</dbReference>
<evidence type="ECO:0000313" key="9">
    <source>
        <dbReference type="EMBL" id="MVM35214.1"/>
    </source>
</evidence>
<dbReference type="GO" id="GO:0004109">
    <property type="term" value="F:coproporphyrinogen oxidase activity"/>
    <property type="evidence" value="ECO:0007669"/>
    <property type="project" value="UniProtKB-EC"/>
</dbReference>
<dbReference type="GO" id="GO:0005737">
    <property type="term" value="C:cytoplasm"/>
    <property type="evidence" value="ECO:0007669"/>
    <property type="project" value="TreeGrafter"/>
</dbReference>
<proteinExistence type="inferred from homology"/>
<dbReference type="PANTHER" id="PTHR10755:SF0">
    <property type="entry name" value="OXYGEN-DEPENDENT COPROPORPHYRINOGEN-III OXIDASE, MITOCHONDRIAL"/>
    <property type="match status" value="1"/>
</dbReference>
<dbReference type="PANTHER" id="PTHR10755">
    <property type="entry name" value="COPROPORPHYRINOGEN III OXIDASE, MITOCHONDRIAL"/>
    <property type="match status" value="1"/>
</dbReference>
<comment type="similarity">
    <text evidence="2">Belongs to the aerobic coproporphyrinogen-III oxidase family.</text>
</comment>
<evidence type="ECO:0000256" key="7">
    <source>
        <dbReference type="ARBA" id="ARBA00023244"/>
    </source>
</evidence>
<gene>
    <name evidence="9" type="primary">hemF</name>
    <name evidence="9" type="ORF">GO755_34645</name>
</gene>
<dbReference type="InterPro" id="IPR018375">
    <property type="entry name" value="Coprogen_oxidase_CS"/>
</dbReference>
<dbReference type="GO" id="GO:0006782">
    <property type="term" value="P:protoporphyrinogen IX biosynthetic process"/>
    <property type="evidence" value="ECO:0007669"/>
    <property type="project" value="TreeGrafter"/>
</dbReference>
<dbReference type="AlphaFoldDB" id="A0A7K1SN34"/>
<evidence type="ECO:0000256" key="3">
    <source>
        <dbReference type="ARBA" id="ARBA00011738"/>
    </source>
</evidence>
<evidence type="ECO:0000256" key="4">
    <source>
        <dbReference type="ARBA" id="ARBA00012869"/>
    </source>
</evidence>
<accession>A0A7K1SN34</accession>
<comment type="pathway">
    <text evidence="1">Porphyrin-containing compound metabolism; protoporphyrin-IX biosynthesis; protoporphyrinogen-IX from coproporphyrinogen-III (O2 route): step 1/1.</text>
</comment>
<comment type="subunit">
    <text evidence="3">Homodimer.</text>
</comment>
<keyword evidence="7" id="KW-0627">Porphyrin biosynthesis</keyword>
<keyword evidence="10" id="KW-1185">Reference proteome</keyword>
<dbReference type="InterPro" id="IPR036406">
    <property type="entry name" value="Coprogen_oxidase_aer_sf"/>
</dbReference>
<dbReference type="PRINTS" id="PR00073">
    <property type="entry name" value="COPRGNOXDASE"/>
</dbReference>
<protein>
    <recommendedName>
        <fullName evidence="4">coproporphyrinogen oxidase</fullName>
        <ecNumber evidence="4">1.3.3.3</ecNumber>
    </recommendedName>
</protein>
<evidence type="ECO:0000313" key="10">
    <source>
        <dbReference type="Proteomes" id="UP000436006"/>
    </source>
</evidence>
<comment type="caution">
    <text evidence="9">The sequence shown here is derived from an EMBL/GenBank/DDBJ whole genome shotgun (WGS) entry which is preliminary data.</text>
</comment>
<evidence type="ECO:0000256" key="6">
    <source>
        <dbReference type="ARBA" id="ARBA00023133"/>
    </source>
</evidence>
<organism evidence="9 10">
    <name type="scientific">Spirosoma arboris</name>
    <dbReference type="NCBI Taxonomy" id="2682092"/>
    <lineage>
        <taxon>Bacteria</taxon>
        <taxon>Pseudomonadati</taxon>
        <taxon>Bacteroidota</taxon>
        <taxon>Cytophagia</taxon>
        <taxon>Cytophagales</taxon>
        <taxon>Cytophagaceae</taxon>
        <taxon>Spirosoma</taxon>
    </lineage>
</organism>
<evidence type="ECO:0000256" key="2">
    <source>
        <dbReference type="ARBA" id="ARBA00010644"/>
    </source>
</evidence>
<keyword evidence="6" id="KW-0350">Heme biosynthesis</keyword>